<dbReference type="PANTHER" id="PTHR41523:SF8">
    <property type="entry name" value="ETHYLENE RESPONSE SENSOR PROTEIN"/>
    <property type="match status" value="1"/>
</dbReference>
<feature type="domain" description="PAS" evidence="16">
    <location>
        <begin position="1"/>
        <end position="36"/>
    </location>
</feature>
<dbReference type="InterPro" id="IPR013656">
    <property type="entry name" value="PAS_4"/>
</dbReference>
<evidence type="ECO:0000256" key="8">
    <source>
        <dbReference type="ARBA" id="ARBA00022679"/>
    </source>
</evidence>
<dbReference type="InterPro" id="IPR000700">
    <property type="entry name" value="PAS-assoc_C"/>
</dbReference>
<keyword evidence="5" id="KW-0716">Sensory transduction</keyword>
<keyword evidence="14" id="KW-0843">Virulence</keyword>
<gene>
    <name evidence="18" type="ORF">DF286_06810</name>
</gene>
<feature type="domain" description="PAS" evidence="16">
    <location>
        <begin position="124"/>
        <end position="193"/>
    </location>
</feature>
<dbReference type="Pfam" id="PF08448">
    <property type="entry name" value="PAS_4"/>
    <property type="match status" value="1"/>
</dbReference>
<feature type="domain" description="PAC" evidence="17">
    <location>
        <begin position="75"/>
        <end position="127"/>
    </location>
</feature>
<dbReference type="Pfam" id="PF07536">
    <property type="entry name" value="HWE_HK"/>
    <property type="match status" value="1"/>
</dbReference>
<comment type="catalytic activity">
    <reaction evidence="1">
        <text>ATP + protein L-histidine = ADP + protein N-phospho-L-histidine.</text>
        <dbReference type="EC" id="2.7.13.3"/>
    </reaction>
</comment>
<keyword evidence="4" id="KW-0597">Phosphoprotein</keyword>
<dbReference type="SMART" id="SM00911">
    <property type="entry name" value="HWE_HK"/>
    <property type="match status" value="1"/>
</dbReference>
<proteinExistence type="predicted"/>
<evidence type="ECO:0000256" key="4">
    <source>
        <dbReference type="ARBA" id="ARBA00022553"/>
    </source>
</evidence>
<accession>A0A2U2J6C8</accession>
<dbReference type="InterPro" id="IPR011102">
    <property type="entry name" value="Sig_transdc_His_kinase_HWE"/>
</dbReference>
<keyword evidence="13" id="KW-0157">Chromophore</keyword>
<evidence type="ECO:0000256" key="7">
    <source>
        <dbReference type="ARBA" id="ARBA00022643"/>
    </source>
</evidence>
<dbReference type="NCBIfam" id="TIGR00229">
    <property type="entry name" value="sensory_box"/>
    <property type="match status" value="2"/>
</dbReference>
<comment type="caution">
    <text evidence="18">The sequence shown here is derived from an EMBL/GenBank/DDBJ whole genome shotgun (WGS) entry which is preliminary data.</text>
</comment>
<keyword evidence="6" id="KW-0285">Flavoprotein</keyword>
<evidence type="ECO:0000256" key="12">
    <source>
        <dbReference type="ARBA" id="ARBA00022840"/>
    </source>
</evidence>
<dbReference type="EC" id="2.7.13.3" evidence="2"/>
<evidence type="ECO:0000256" key="14">
    <source>
        <dbReference type="ARBA" id="ARBA00023026"/>
    </source>
</evidence>
<dbReference type="InterPro" id="IPR035965">
    <property type="entry name" value="PAS-like_dom_sf"/>
</dbReference>
<evidence type="ECO:0000259" key="16">
    <source>
        <dbReference type="PROSITE" id="PS50112"/>
    </source>
</evidence>
<dbReference type="InterPro" id="IPR013767">
    <property type="entry name" value="PAS_fold"/>
</dbReference>
<dbReference type="GO" id="GO:0009881">
    <property type="term" value="F:photoreceptor activity"/>
    <property type="evidence" value="ECO:0007669"/>
    <property type="project" value="UniProtKB-KW"/>
</dbReference>
<dbReference type="GO" id="GO:0006355">
    <property type="term" value="P:regulation of DNA-templated transcription"/>
    <property type="evidence" value="ECO:0007669"/>
    <property type="project" value="InterPro"/>
</dbReference>
<dbReference type="CDD" id="cd00130">
    <property type="entry name" value="PAS"/>
    <property type="match status" value="2"/>
</dbReference>
<dbReference type="PANTHER" id="PTHR41523">
    <property type="entry name" value="TWO-COMPONENT SYSTEM SENSOR PROTEIN"/>
    <property type="match status" value="1"/>
</dbReference>
<keyword evidence="19" id="KW-1185">Reference proteome</keyword>
<evidence type="ECO:0000256" key="1">
    <source>
        <dbReference type="ARBA" id="ARBA00000085"/>
    </source>
</evidence>
<keyword evidence="9" id="KW-0677">Repeat</keyword>
<dbReference type="InterPro" id="IPR001610">
    <property type="entry name" value="PAC"/>
</dbReference>
<evidence type="ECO:0000313" key="19">
    <source>
        <dbReference type="Proteomes" id="UP000245916"/>
    </source>
</evidence>
<feature type="domain" description="PAC" evidence="17">
    <location>
        <begin position="195"/>
        <end position="249"/>
    </location>
</feature>
<evidence type="ECO:0000256" key="2">
    <source>
        <dbReference type="ARBA" id="ARBA00012438"/>
    </source>
</evidence>
<dbReference type="Pfam" id="PF00989">
    <property type="entry name" value="PAS"/>
    <property type="match status" value="1"/>
</dbReference>
<evidence type="ECO:0000313" key="18">
    <source>
        <dbReference type="EMBL" id="PWG03890.1"/>
    </source>
</evidence>
<evidence type="ECO:0000259" key="17">
    <source>
        <dbReference type="PROSITE" id="PS50113"/>
    </source>
</evidence>
<sequence length="449" mass="48881">MEDILEALPEAIYLTDGDGRITYYNEAAAELWGVRPVLGHSEFCGSWKLYWPDGTPLPHADCPMAMALKERRPIRGVEAIAERPDGTRIPFLACATPLFDAGGALTGAVNMLVDLSERAVADETAERLAAIVESSDDAILAKDLSGTIVTWNKGAERLFGYAPEEAIGQPVTILIPLDRQDEEPRILDRIKKGERTEHFETIRRRKDGSLVEISLSVSPIRSRDGRIIGASKIARDITERRLVERQQRLLLREMNHRVKNLFTLASSVVTLSARSAGTPAELATAVSSRLAALARAHALTIPSIPEATGVAEQSTTLHTLIRTIVAPFDRDELSRARIEGADVAVSGNAATSLSLLLHEFATNAAKYGALSVQEGSIDIMCEEAGERLVLTWTERGGPAIRSEPTVEGFGTLLSKATARGHLGGDIQREWRPEGLFLKLEVTRGRLSEA</sequence>
<keyword evidence="11 18" id="KW-0418">Kinase</keyword>
<dbReference type="GO" id="GO:0005524">
    <property type="term" value="F:ATP binding"/>
    <property type="evidence" value="ECO:0007669"/>
    <property type="project" value="UniProtKB-KW"/>
</dbReference>
<evidence type="ECO:0000256" key="5">
    <source>
        <dbReference type="ARBA" id="ARBA00022606"/>
    </source>
</evidence>
<dbReference type="OrthoDB" id="9760752at2"/>
<keyword evidence="12" id="KW-0067">ATP-binding</keyword>
<dbReference type="Proteomes" id="UP000245916">
    <property type="component" value="Unassembled WGS sequence"/>
</dbReference>
<dbReference type="AlphaFoldDB" id="A0A2U2J6C8"/>
<dbReference type="SMART" id="SM00086">
    <property type="entry name" value="PAC"/>
    <property type="match status" value="2"/>
</dbReference>
<dbReference type="InterPro" id="IPR036890">
    <property type="entry name" value="HATPase_C_sf"/>
</dbReference>
<evidence type="ECO:0000256" key="3">
    <source>
        <dbReference type="ARBA" id="ARBA00022543"/>
    </source>
</evidence>
<dbReference type="PROSITE" id="PS50113">
    <property type="entry name" value="PAC"/>
    <property type="match status" value="2"/>
</dbReference>
<keyword evidence="10" id="KW-0547">Nucleotide-binding</keyword>
<name>A0A2U2J6C8_9SPHN</name>
<dbReference type="EMBL" id="QFFF01000001">
    <property type="protein sequence ID" value="PWG03890.1"/>
    <property type="molecule type" value="Genomic_DNA"/>
</dbReference>
<organism evidence="18 19">
    <name type="scientific">Allosphingosinicella humi</name>
    <dbReference type="NCBI Taxonomy" id="2068657"/>
    <lineage>
        <taxon>Bacteria</taxon>
        <taxon>Pseudomonadati</taxon>
        <taxon>Pseudomonadota</taxon>
        <taxon>Alphaproteobacteria</taxon>
        <taxon>Sphingomonadales</taxon>
        <taxon>Sphingomonadaceae</taxon>
        <taxon>Allosphingosinicella</taxon>
    </lineage>
</organism>
<dbReference type="InterPro" id="IPR000014">
    <property type="entry name" value="PAS"/>
</dbReference>
<keyword evidence="15" id="KW-0675">Receptor</keyword>
<evidence type="ECO:0000256" key="10">
    <source>
        <dbReference type="ARBA" id="ARBA00022741"/>
    </source>
</evidence>
<keyword evidence="7" id="KW-0288">FMN</keyword>
<keyword evidence="3" id="KW-0600">Photoreceptor protein</keyword>
<keyword evidence="8" id="KW-0808">Transferase</keyword>
<evidence type="ECO:0000256" key="9">
    <source>
        <dbReference type="ARBA" id="ARBA00022737"/>
    </source>
</evidence>
<protein>
    <recommendedName>
        <fullName evidence="2">histidine kinase</fullName>
        <ecNumber evidence="2">2.7.13.3</ecNumber>
    </recommendedName>
</protein>
<evidence type="ECO:0000256" key="15">
    <source>
        <dbReference type="ARBA" id="ARBA00023170"/>
    </source>
</evidence>
<dbReference type="SUPFAM" id="SSF55785">
    <property type="entry name" value="PYP-like sensor domain (PAS domain)"/>
    <property type="match status" value="2"/>
</dbReference>
<dbReference type="Gene3D" id="3.30.450.20">
    <property type="entry name" value="PAS domain"/>
    <property type="match status" value="2"/>
</dbReference>
<evidence type="ECO:0000256" key="6">
    <source>
        <dbReference type="ARBA" id="ARBA00022630"/>
    </source>
</evidence>
<evidence type="ECO:0000256" key="11">
    <source>
        <dbReference type="ARBA" id="ARBA00022777"/>
    </source>
</evidence>
<dbReference type="SMART" id="SM00091">
    <property type="entry name" value="PAS"/>
    <property type="match status" value="2"/>
</dbReference>
<dbReference type="Gene3D" id="3.30.565.10">
    <property type="entry name" value="Histidine kinase-like ATPase, C-terminal domain"/>
    <property type="match status" value="1"/>
</dbReference>
<reference evidence="18 19" key="1">
    <citation type="submission" date="2018-05" db="EMBL/GenBank/DDBJ databases">
        <title>Genome of Sphingosinicella humi QZX222.</title>
        <authorList>
            <person name="Qiao Z."/>
            <person name="Wang G."/>
        </authorList>
    </citation>
    <scope>NUCLEOTIDE SEQUENCE [LARGE SCALE GENOMIC DNA]</scope>
    <source>
        <strain evidence="18 19">QZX222</strain>
    </source>
</reference>
<dbReference type="PROSITE" id="PS50112">
    <property type="entry name" value="PAS"/>
    <property type="match status" value="2"/>
</dbReference>
<dbReference type="GO" id="GO:0004673">
    <property type="term" value="F:protein histidine kinase activity"/>
    <property type="evidence" value="ECO:0007669"/>
    <property type="project" value="UniProtKB-EC"/>
</dbReference>
<evidence type="ECO:0000256" key="13">
    <source>
        <dbReference type="ARBA" id="ARBA00022991"/>
    </source>
</evidence>